<dbReference type="SUPFAM" id="SSF48371">
    <property type="entry name" value="ARM repeat"/>
    <property type="match status" value="1"/>
</dbReference>
<dbReference type="PROSITE" id="PS00523">
    <property type="entry name" value="SULFATASE_1"/>
    <property type="match status" value="1"/>
</dbReference>
<keyword evidence="2" id="KW-0479">Metal-binding</keyword>
<dbReference type="InterPro" id="IPR011989">
    <property type="entry name" value="ARM-like"/>
</dbReference>
<evidence type="ECO:0000259" key="6">
    <source>
        <dbReference type="Pfam" id="PF00884"/>
    </source>
</evidence>
<dbReference type="Gene3D" id="3.40.720.10">
    <property type="entry name" value="Alkaline Phosphatase, subunit A"/>
    <property type="match status" value="1"/>
</dbReference>
<dbReference type="InterPro" id="IPR050738">
    <property type="entry name" value="Sulfatase"/>
</dbReference>
<evidence type="ECO:0000256" key="5">
    <source>
        <dbReference type="SAM" id="SignalP"/>
    </source>
</evidence>
<dbReference type="AlphaFoldDB" id="A0A3E1P1N5"/>
<evidence type="ECO:0000256" key="1">
    <source>
        <dbReference type="ARBA" id="ARBA00008779"/>
    </source>
</evidence>
<accession>A0A3E1P1N5</accession>
<keyword evidence="8" id="KW-1185">Reference proteome</keyword>
<comment type="caution">
    <text evidence="7">The sequence shown here is derived from an EMBL/GenBank/DDBJ whole genome shotgun (WGS) entry which is preliminary data.</text>
</comment>
<feature type="chain" id="PRO_5017713895" evidence="5">
    <location>
        <begin position="20"/>
        <end position="591"/>
    </location>
</feature>
<reference evidence="7 8" key="1">
    <citation type="submission" date="2018-08" db="EMBL/GenBank/DDBJ databases">
        <title>Chitinophaga sp. K20C18050901, a novel bacterium isolated from forest soil.</title>
        <authorList>
            <person name="Wang C."/>
        </authorList>
    </citation>
    <scope>NUCLEOTIDE SEQUENCE [LARGE SCALE GENOMIC DNA]</scope>
    <source>
        <strain evidence="7 8">K20C18050901</strain>
    </source>
</reference>
<dbReference type="CDD" id="cd16027">
    <property type="entry name" value="SGSH"/>
    <property type="match status" value="1"/>
</dbReference>
<comment type="similarity">
    <text evidence="1">Belongs to the sulfatase family.</text>
</comment>
<dbReference type="Pfam" id="PF00884">
    <property type="entry name" value="Sulfatase"/>
    <property type="match status" value="1"/>
</dbReference>
<dbReference type="RefSeq" id="WP_116853676.1">
    <property type="nucleotide sequence ID" value="NZ_QTJV01000004.1"/>
</dbReference>
<dbReference type="GO" id="GO:0004065">
    <property type="term" value="F:arylsulfatase activity"/>
    <property type="evidence" value="ECO:0007669"/>
    <property type="project" value="TreeGrafter"/>
</dbReference>
<dbReference type="GO" id="GO:0046872">
    <property type="term" value="F:metal ion binding"/>
    <property type="evidence" value="ECO:0007669"/>
    <property type="project" value="UniProtKB-KW"/>
</dbReference>
<keyword evidence="5" id="KW-0732">Signal</keyword>
<dbReference type="Gene3D" id="1.25.10.10">
    <property type="entry name" value="Leucine-rich Repeat Variant"/>
    <property type="match status" value="1"/>
</dbReference>
<feature type="domain" description="Sulfatase N-terminal" evidence="6">
    <location>
        <begin position="27"/>
        <end position="292"/>
    </location>
</feature>
<sequence length="591" mass="67117">MKSIGAMLALLTIPVFHVAAQTKTERPNILWIVSEDNTTFLGCYGDQFATTPNLDRFSKQGVLYENAFSTAPVCAPSRNTLITGMLPTSLGTENMRSTYPVPSFVQFFPKYLRAAGYYTTNNSKKDYNTIDQTDAWDESSDQATYKNRKPGQPFFAVFNIFTTHESSIFGNQPDLKHDPEKVPIPPYLPRTTEMKHDWALYYDKVELMDKRVGELLQELEESGQADNTIVFYYADNGGVLGRSKRFIYESGLHVPLIIRFPEKYKHLSPGTRTDQLVTFVDFAPTVLNLAGVKIPAYIQGKAFAGPNLPAPHDYAFNFRGRMDESDDKVRSIRDKQYRYVWNFYPHKIYGQHVGFLWNAASMRSWESAYKAGSLNELQSRFWKEKPTEELYDVINDPDNIHNLAGQKEYKQVLARMHQELHKELIHTKDAGFIPEAQLTEIIGKTTPYEYAHSVNYDIDKVLATAEAASSRDVKYLPSLIKKLKDKDPVTRYWAVTGIIILGAKADVLPLLQDESIAVRIAAAEAAYKLGEKEPALNVLLSAIDSPNEMARLQALNVLQSVDKNDLTRFREKFNTLSATYELTLSKYLLNK</sequence>
<protein>
    <submittedName>
        <fullName evidence="7">DUF4976 domain-containing protein</fullName>
    </submittedName>
</protein>
<evidence type="ECO:0000256" key="2">
    <source>
        <dbReference type="ARBA" id="ARBA00022723"/>
    </source>
</evidence>
<dbReference type="PANTHER" id="PTHR42693:SF53">
    <property type="entry name" value="ENDO-4-O-SULFATASE"/>
    <property type="match status" value="1"/>
</dbReference>
<keyword evidence="3" id="KW-0378">Hydrolase</keyword>
<gene>
    <name evidence="7" type="ORF">DXN04_12395</name>
</gene>
<dbReference type="SUPFAM" id="SSF53649">
    <property type="entry name" value="Alkaline phosphatase-like"/>
    <property type="match status" value="1"/>
</dbReference>
<organism evidence="7 8">
    <name type="scientific">Chitinophaga silvisoli</name>
    <dbReference type="NCBI Taxonomy" id="2291814"/>
    <lineage>
        <taxon>Bacteria</taxon>
        <taxon>Pseudomonadati</taxon>
        <taxon>Bacteroidota</taxon>
        <taxon>Chitinophagia</taxon>
        <taxon>Chitinophagales</taxon>
        <taxon>Chitinophagaceae</taxon>
        <taxon>Chitinophaga</taxon>
    </lineage>
</organism>
<proteinExistence type="inferred from homology"/>
<dbReference type="Proteomes" id="UP000261174">
    <property type="component" value="Unassembled WGS sequence"/>
</dbReference>
<dbReference type="Pfam" id="PF13646">
    <property type="entry name" value="HEAT_2"/>
    <property type="match status" value="1"/>
</dbReference>
<dbReference type="InterPro" id="IPR000917">
    <property type="entry name" value="Sulfatase_N"/>
</dbReference>
<dbReference type="EMBL" id="QTJV01000004">
    <property type="protein sequence ID" value="RFM34086.1"/>
    <property type="molecule type" value="Genomic_DNA"/>
</dbReference>
<dbReference type="InterPro" id="IPR017850">
    <property type="entry name" value="Alkaline_phosphatase_core_sf"/>
</dbReference>
<evidence type="ECO:0000256" key="3">
    <source>
        <dbReference type="ARBA" id="ARBA00022801"/>
    </source>
</evidence>
<feature type="signal peptide" evidence="5">
    <location>
        <begin position="1"/>
        <end position="19"/>
    </location>
</feature>
<dbReference type="PANTHER" id="PTHR42693">
    <property type="entry name" value="ARYLSULFATASE FAMILY MEMBER"/>
    <property type="match status" value="1"/>
</dbReference>
<evidence type="ECO:0000313" key="8">
    <source>
        <dbReference type="Proteomes" id="UP000261174"/>
    </source>
</evidence>
<evidence type="ECO:0000256" key="4">
    <source>
        <dbReference type="ARBA" id="ARBA00022837"/>
    </source>
</evidence>
<evidence type="ECO:0000313" key="7">
    <source>
        <dbReference type="EMBL" id="RFM34086.1"/>
    </source>
</evidence>
<dbReference type="InterPro" id="IPR016024">
    <property type="entry name" value="ARM-type_fold"/>
</dbReference>
<dbReference type="OrthoDB" id="975025at2"/>
<keyword evidence="4" id="KW-0106">Calcium</keyword>
<dbReference type="InterPro" id="IPR024607">
    <property type="entry name" value="Sulfatase_CS"/>
</dbReference>
<name>A0A3E1P1N5_9BACT</name>